<evidence type="ECO:0000313" key="3">
    <source>
        <dbReference type="Proteomes" id="UP000757435"/>
    </source>
</evidence>
<evidence type="ECO:0000259" key="1">
    <source>
        <dbReference type="Pfam" id="PF13847"/>
    </source>
</evidence>
<feature type="domain" description="Methyltransferase" evidence="1">
    <location>
        <begin position="38"/>
        <end position="158"/>
    </location>
</feature>
<gene>
    <name evidence="2" type="ORF">KME15_19165</name>
</gene>
<dbReference type="PANTHER" id="PTHR43861">
    <property type="entry name" value="TRANS-ACONITATE 2-METHYLTRANSFERASE-RELATED"/>
    <property type="match status" value="1"/>
</dbReference>
<dbReference type="EMBL" id="JAHHHD010000026">
    <property type="protein sequence ID" value="MBW4660800.1"/>
    <property type="molecule type" value="Genomic_DNA"/>
</dbReference>
<dbReference type="Pfam" id="PF13847">
    <property type="entry name" value="Methyltransf_31"/>
    <property type="match status" value="1"/>
</dbReference>
<dbReference type="AlphaFoldDB" id="A0A951UNS2"/>
<organism evidence="2 3">
    <name type="scientific">Drouetiella hepatica Uher 2000/2452</name>
    <dbReference type="NCBI Taxonomy" id="904376"/>
    <lineage>
        <taxon>Bacteria</taxon>
        <taxon>Bacillati</taxon>
        <taxon>Cyanobacteriota</taxon>
        <taxon>Cyanophyceae</taxon>
        <taxon>Oculatellales</taxon>
        <taxon>Oculatellaceae</taxon>
        <taxon>Drouetiella</taxon>
    </lineage>
</organism>
<name>A0A951UNS2_9CYAN</name>
<dbReference type="SUPFAM" id="SSF53335">
    <property type="entry name" value="S-adenosyl-L-methionine-dependent methyltransferases"/>
    <property type="match status" value="1"/>
</dbReference>
<proteinExistence type="predicted"/>
<dbReference type="Gene3D" id="3.40.50.150">
    <property type="entry name" value="Vaccinia Virus protein VP39"/>
    <property type="match status" value="1"/>
</dbReference>
<keyword evidence="2" id="KW-0489">Methyltransferase</keyword>
<dbReference type="GO" id="GO:0032259">
    <property type="term" value="P:methylation"/>
    <property type="evidence" value="ECO:0007669"/>
    <property type="project" value="UniProtKB-KW"/>
</dbReference>
<accession>A0A951UNS2</accession>
<reference evidence="2" key="2">
    <citation type="journal article" date="2022" name="Microbiol. Resour. Announc.">
        <title>Metagenome Sequencing to Explore Phylogenomics of Terrestrial Cyanobacteria.</title>
        <authorList>
            <person name="Ward R.D."/>
            <person name="Stajich J.E."/>
            <person name="Johansen J.R."/>
            <person name="Huntemann M."/>
            <person name="Clum A."/>
            <person name="Foster B."/>
            <person name="Foster B."/>
            <person name="Roux S."/>
            <person name="Palaniappan K."/>
            <person name="Varghese N."/>
            <person name="Mukherjee S."/>
            <person name="Reddy T.B.K."/>
            <person name="Daum C."/>
            <person name="Copeland A."/>
            <person name="Chen I.A."/>
            <person name="Ivanova N.N."/>
            <person name="Kyrpides N.C."/>
            <person name="Shapiro N."/>
            <person name="Eloe-Fadrosh E.A."/>
            <person name="Pietrasiak N."/>
        </authorList>
    </citation>
    <scope>NUCLEOTIDE SEQUENCE</scope>
    <source>
        <strain evidence="2">UHER 2000/2452</strain>
    </source>
</reference>
<keyword evidence="2" id="KW-0808">Transferase</keyword>
<comment type="caution">
    <text evidence="2">The sequence shown here is derived from an EMBL/GenBank/DDBJ whole genome shotgun (WGS) entry which is preliminary data.</text>
</comment>
<evidence type="ECO:0000313" key="2">
    <source>
        <dbReference type="EMBL" id="MBW4660800.1"/>
    </source>
</evidence>
<dbReference type="Proteomes" id="UP000757435">
    <property type="component" value="Unassembled WGS sequence"/>
</dbReference>
<protein>
    <submittedName>
        <fullName evidence="2">Class I SAM-dependent methyltransferase</fullName>
    </submittedName>
</protein>
<sequence length="256" mass="29139">MNEALENRDYKIADYLARSADYYALTKYKIIMTWLPKTANLRVLNAGCGSGEMNILLAQNPSWQVEAIDIDPEAIQISEHLREEHKLENLKVFKCSIEDLDRPLGYYDAIISNDVLEHIEDDLAAMKKLAGLLKLNGILCVSVPALQSLFGYHDEQLAHYRRYNKSNLTRKLFQYFEVQKCRYFAAILIPIALLYSCWLRKPYPIGEPGKESLVTKLLKFLLALEANVPLLTGTSLIAMATPKRLSSTVLLERGQE</sequence>
<dbReference type="InterPro" id="IPR029063">
    <property type="entry name" value="SAM-dependent_MTases_sf"/>
</dbReference>
<dbReference type="CDD" id="cd02440">
    <property type="entry name" value="AdoMet_MTases"/>
    <property type="match status" value="1"/>
</dbReference>
<reference evidence="2" key="1">
    <citation type="submission" date="2021-05" db="EMBL/GenBank/DDBJ databases">
        <authorList>
            <person name="Pietrasiak N."/>
            <person name="Ward R."/>
            <person name="Stajich J.E."/>
            <person name="Kurbessoian T."/>
        </authorList>
    </citation>
    <scope>NUCLEOTIDE SEQUENCE</scope>
    <source>
        <strain evidence="2">UHER 2000/2452</strain>
    </source>
</reference>
<dbReference type="GO" id="GO:0008168">
    <property type="term" value="F:methyltransferase activity"/>
    <property type="evidence" value="ECO:0007669"/>
    <property type="project" value="UniProtKB-KW"/>
</dbReference>
<dbReference type="InterPro" id="IPR025714">
    <property type="entry name" value="Methyltranfer_dom"/>
</dbReference>